<protein>
    <submittedName>
        <fullName evidence="2">Winged helix-turn-helix DNA-binding</fullName>
    </submittedName>
</protein>
<dbReference type="Gene3D" id="1.10.10.10">
    <property type="entry name" value="Winged helix-like DNA-binding domain superfamily/Winged helix DNA-binding domain"/>
    <property type="match status" value="1"/>
</dbReference>
<evidence type="ECO:0000313" key="3">
    <source>
        <dbReference type="Proteomes" id="UP000184388"/>
    </source>
</evidence>
<feature type="domain" description="HTH arsR-type" evidence="1">
    <location>
        <begin position="1"/>
        <end position="42"/>
    </location>
</feature>
<dbReference type="CDD" id="cd00090">
    <property type="entry name" value="HTH_ARSR"/>
    <property type="match status" value="1"/>
</dbReference>
<reference evidence="3" key="1">
    <citation type="submission" date="2016-11" db="EMBL/GenBank/DDBJ databases">
        <authorList>
            <person name="Jaros S."/>
            <person name="Januszkiewicz K."/>
            <person name="Wedrychowicz H."/>
        </authorList>
    </citation>
    <scope>NUCLEOTIDE SEQUENCE [LARGE SCALE GENOMIC DNA]</scope>
    <source>
        <strain evidence="3">CGMCC 4.3555</strain>
    </source>
</reference>
<dbReference type="SUPFAM" id="SSF46785">
    <property type="entry name" value="Winged helix' DNA-binding domain"/>
    <property type="match status" value="1"/>
</dbReference>
<dbReference type="GO" id="GO:0003700">
    <property type="term" value="F:DNA-binding transcription factor activity"/>
    <property type="evidence" value="ECO:0007669"/>
    <property type="project" value="InterPro"/>
</dbReference>
<proteinExistence type="predicted"/>
<evidence type="ECO:0000313" key="2">
    <source>
        <dbReference type="EMBL" id="SHM52225.1"/>
    </source>
</evidence>
<dbReference type="PROSITE" id="PS50987">
    <property type="entry name" value="HTH_ARSR_2"/>
    <property type="match status" value="1"/>
</dbReference>
<dbReference type="InterPro" id="IPR011991">
    <property type="entry name" value="ArsR-like_HTH"/>
</dbReference>
<dbReference type="Proteomes" id="UP000184388">
    <property type="component" value="Unassembled WGS sequence"/>
</dbReference>
<dbReference type="InterPro" id="IPR036390">
    <property type="entry name" value="WH_DNA-bd_sf"/>
</dbReference>
<sequence>MREIAASVGLSLSTVAYHLKAMKERGIVTHTPQRNRTYQLLQ</sequence>
<dbReference type="EMBL" id="FRBK01000011">
    <property type="protein sequence ID" value="SHM52225.1"/>
    <property type="molecule type" value="Genomic_DNA"/>
</dbReference>
<comment type="caution">
    <text evidence="2">The sequence shown here is derived from an EMBL/GenBank/DDBJ whole genome shotgun (WGS) entry which is preliminary data.</text>
</comment>
<dbReference type="AlphaFoldDB" id="A0A9X8N0J2"/>
<organism evidence="2 3">
    <name type="scientific">Streptomyces yunnanensis</name>
    <dbReference type="NCBI Taxonomy" id="156453"/>
    <lineage>
        <taxon>Bacteria</taxon>
        <taxon>Bacillati</taxon>
        <taxon>Actinomycetota</taxon>
        <taxon>Actinomycetes</taxon>
        <taxon>Kitasatosporales</taxon>
        <taxon>Streptomycetaceae</taxon>
        <taxon>Streptomyces</taxon>
    </lineage>
</organism>
<keyword evidence="2" id="KW-0238">DNA-binding</keyword>
<evidence type="ECO:0000259" key="1">
    <source>
        <dbReference type="PROSITE" id="PS50987"/>
    </source>
</evidence>
<dbReference type="InterPro" id="IPR036388">
    <property type="entry name" value="WH-like_DNA-bd_sf"/>
</dbReference>
<dbReference type="InterPro" id="IPR001845">
    <property type="entry name" value="HTH_ArsR_DNA-bd_dom"/>
</dbReference>
<name>A0A9X8N0J2_9ACTN</name>
<gene>
    <name evidence="2" type="ORF">SAMN05216268_111293</name>
</gene>
<dbReference type="GO" id="GO:0003677">
    <property type="term" value="F:DNA binding"/>
    <property type="evidence" value="ECO:0007669"/>
    <property type="project" value="UniProtKB-KW"/>
</dbReference>
<accession>A0A9X8N0J2</accession>
<dbReference type="Pfam" id="PF13412">
    <property type="entry name" value="HTH_24"/>
    <property type="match status" value="1"/>
</dbReference>